<evidence type="ECO:0000256" key="13">
    <source>
        <dbReference type="ARBA" id="ARBA00045216"/>
    </source>
</evidence>
<gene>
    <name evidence="18" type="ORF">A6R68_02867</name>
</gene>
<dbReference type="SMART" id="SM00398">
    <property type="entry name" value="HMG"/>
    <property type="match status" value="2"/>
</dbReference>
<keyword evidence="6 16" id="KW-0238">DNA-binding</keyword>
<reference evidence="18 19" key="1">
    <citation type="submission" date="2016-06" db="EMBL/GenBank/DDBJ databases">
        <title>The Draft Genome Sequence and Annotation of the Desert Woodrat Neotoma lepida.</title>
        <authorList>
            <person name="Campbell M."/>
            <person name="Oakeson K.F."/>
            <person name="Yandell M."/>
            <person name="Halpert J.R."/>
            <person name="Dearing D."/>
        </authorList>
    </citation>
    <scope>NUCLEOTIDE SEQUENCE [LARGE SCALE GENOMIC DNA]</scope>
    <source>
        <strain evidence="18">417</strain>
        <tissue evidence="18">Liver</tissue>
    </source>
</reference>
<keyword evidence="2" id="KW-0597">Phosphoprotein</keyword>
<feature type="domain" description="HMG box" evidence="17">
    <location>
        <begin position="155"/>
        <end position="219"/>
    </location>
</feature>
<keyword evidence="11" id="KW-1135">Mitochondrion nucleoid</keyword>
<proteinExistence type="predicted"/>
<dbReference type="GO" id="GO:0005634">
    <property type="term" value="C:nucleus"/>
    <property type="evidence" value="ECO:0007669"/>
    <property type="project" value="UniProtKB-UniRule"/>
</dbReference>
<keyword evidence="19" id="KW-1185">Reference proteome</keyword>
<feature type="DNA-binding region" description="HMG box" evidence="16">
    <location>
        <begin position="50"/>
        <end position="118"/>
    </location>
</feature>
<feature type="DNA-binding region" description="HMG box" evidence="16">
    <location>
        <begin position="155"/>
        <end position="219"/>
    </location>
</feature>
<evidence type="ECO:0000313" key="19">
    <source>
        <dbReference type="Proteomes" id="UP000092124"/>
    </source>
</evidence>
<dbReference type="SUPFAM" id="SSF47095">
    <property type="entry name" value="HMG-box"/>
    <property type="match status" value="2"/>
</dbReference>
<evidence type="ECO:0000256" key="9">
    <source>
        <dbReference type="ARBA" id="ARBA00023163"/>
    </source>
</evidence>
<evidence type="ECO:0000256" key="14">
    <source>
        <dbReference type="ARBA" id="ARBA00046467"/>
    </source>
</evidence>
<keyword evidence="9" id="KW-0804">Transcription</keyword>
<evidence type="ECO:0000256" key="1">
    <source>
        <dbReference type="ARBA" id="ARBA00004436"/>
    </source>
</evidence>
<dbReference type="EMBL" id="LZPO01075892">
    <property type="protein sequence ID" value="OBS68596.1"/>
    <property type="molecule type" value="Genomic_DNA"/>
</dbReference>
<comment type="caution">
    <text evidence="18">The sequence shown here is derived from an EMBL/GenBank/DDBJ whole genome shotgun (WGS) entry which is preliminary data.</text>
</comment>
<dbReference type="Proteomes" id="UP000092124">
    <property type="component" value="Unassembled WGS sequence"/>
</dbReference>
<evidence type="ECO:0000256" key="15">
    <source>
        <dbReference type="ARBA" id="ARBA00059007"/>
    </source>
</evidence>
<evidence type="ECO:0000256" key="3">
    <source>
        <dbReference type="ARBA" id="ARBA00022737"/>
    </source>
</evidence>
<keyword evidence="10 16" id="KW-0539">Nucleus</keyword>
<accession>A0A1A6GQY8</accession>
<comment type="subcellular location">
    <subcellularLocation>
        <location evidence="1">Mitochondrion matrix</location>
        <location evidence="1">Mitochondrion nucleoid</location>
    </subcellularLocation>
</comment>
<comment type="function">
    <text evidence="13">Binds to the mitochondrial light strand promoter and functions in mitochondrial transcription regulation. Component of the mitochondrial transcription initiation complex, composed at least of TFB2M, TFAM and POLRMT that is required for basal transcription of mitochondrial DNA. In this complex, TFAM recruits POLRMT to a specific promoter whereas TFB2M induces structural changes in POLRMT to enable promoter opening and trapping of the DNA non-template strand. Required for accurate and efficient promoter recognition by the mitochondrial RNA polymerase. Promotes transcription initiation from the HSP1 and the light strand promoter by binding immediately upstream of transcriptional start sites. Is able to unwind DNA. Bends the mitochondrial light strand promoter DNA into a U-turn shape via its HMG boxes. Required for maintenance of normal levels of mitochondrial DNA. May play a role in organizing and compacting mitochondrial DNA.</text>
</comment>
<evidence type="ECO:0000259" key="17">
    <source>
        <dbReference type="PROSITE" id="PS50118"/>
    </source>
</evidence>
<dbReference type="PANTHER" id="PTHR48112:SF36">
    <property type="entry name" value="TRANSCRIPTION FACTOR A, MITOCHONDRIAL"/>
    <property type="match status" value="1"/>
</dbReference>
<dbReference type="PROSITE" id="PS50118">
    <property type="entry name" value="HMG_BOX_2"/>
    <property type="match status" value="2"/>
</dbReference>
<organism evidence="18 19">
    <name type="scientific">Neotoma lepida</name>
    <name type="common">Desert woodrat</name>
    <dbReference type="NCBI Taxonomy" id="56216"/>
    <lineage>
        <taxon>Eukaryota</taxon>
        <taxon>Metazoa</taxon>
        <taxon>Chordata</taxon>
        <taxon>Craniata</taxon>
        <taxon>Vertebrata</taxon>
        <taxon>Euteleostomi</taxon>
        <taxon>Mammalia</taxon>
        <taxon>Eutheria</taxon>
        <taxon>Euarchontoglires</taxon>
        <taxon>Glires</taxon>
        <taxon>Rodentia</taxon>
        <taxon>Myomorpha</taxon>
        <taxon>Muroidea</taxon>
        <taxon>Cricetidae</taxon>
        <taxon>Neotominae</taxon>
        <taxon>Neotoma</taxon>
    </lineage>
</organism>
<dbReference type="GO" id="GO:0003677">
    <property type="term" value="F:DNA binding"/>
    <property type="evidence" value="ECO:0007669"/>
    <property type="project" value="UniProtKB-UniRule"/>
</dbReference>
<dbReference type="InterPro" id="IPR036910">
    <property type="entry name" value="HMG_box_dom_sf"/>
</dbReference>
<dbReference type="GO" id="GO:0042645">
    <property type="term" value="C:mitochondrial nucleoid"/>
    <property type="evidence" value="ECO:0007669"/>
    <property type="project" value="UniProtKB-SubCell"/>
</dbReference>
<comment type="function">
    <text evidence="15">May also function as a transcriptional activator or may have a structural role in the compaction of nuclear DNA during spermatogenesis.</text>
</comment>
<sequence>MALFRGLWGALRALGRSGAKMCAGCGGRMPSALSLICIPKWFSSNFANYPKKPMTSYLRFSTEQLPKFKAKHPDAKLSELIKKIAAVWRELPDAEKKVYEADFKAEWKAYKEAMSKFKDQLTPSQLVSFEKEVRQKRIKKQASVKRRELMLLGKPKRPRSAYNIYVSESFQEAKDESAQEKLRSINQAWKNLSSNERQAYIQLAKDDRIRYDNEMKSWEEQMAEVGRSDLIRRNVRRSGDVTED</sequence>
<dbReference type="Gene3D" id="1.10.30.10">
    <property type="entry name" value="High mobility group box domain"/>
    <property type="match status" value="2"/>
</dbReference>
<feature type="domain" description="HMG box" evidence="17">
    <location>
        <begin position="50"/>
        <end position="118"/>
    </location>
</feature>
<dbReference type="OrthoDB" id="5550281at2759"/>
<evidence type="ECO:0000256" key="11">
    <source>
        <dbReference type="ARBA" id="ARBA00023271"/>
    </source>
</evidence>
<name>A0A1A6GQY8_NEOLE</name>
<evidence type="ECO:0000256" key="5">
    <source>
        <dbReference type="ARBA" id="ARBA00023015"/>
    </source>
</evidence>
<dbReference type="FunFam" id="1.10.30.10:FF:000043">
    <property type="entry name" value="Transcription factor A, mitochondrial"/>
    <property type="match status" value="1"/>
</dbReference>
<evidence type="ECO:0000256" key="10">
    <source>
        <dbReference type="ARBA" id="ARBA00023242"/>
    </source>
</evidence>
<keyword evidence="7" id="KW-0496">Mitochondrion</keyword>
<evidence type="ECO:0000256" key="8">
    <source>
        <dbReference type="ARBA" id="ARBA00023159"/>
    </source>
</evidence>
<dbReference type="AlphaFoldDB" id="A0A1A6GQY8"/>
<evidence type="ECO:0000256" key="16">
    <source>
        <dbReference type="PROSITE-ProRule" id="PRU00267"/>
    </source>
</evidence>
<evidence type="ECO:0000313" key="18">
    <source>
        <dbReference type="EMBL" id="OBS68596.1"/>
    </source>
</evidence>
<dbReference type="GO" id="GO:0006357">
    <property type="term" value="P:regulation of transcription by RNA polymerase II"/>
    <property type="evidence" value="ECO:0007669"/>
    <property type="project" value="TreeGrafter"/>
</dbReference>
<evidence type="ECO:0000256" key="4">
    <source>
        <dbReference type="ARBA" id="ARBA00022946"/>
    </source>
</evidence>
<evidence type="ECO:0000256" key="6">
    <source>
        <dbReference type="ARBA" id="ARBA00023125"/>
    </source>
</evidence>
<dbReference type="STRING" id="56216.A0A1A6GQY8"/>
<evidence type="ECO:0000256" key="2">
    <source>
        <dbReference type="ARBA" id="ARBA00022553"/>
    </source>
</evidence>
<dbReference type="PANTHER" id="PTHR48112">
    <property type="entry name" value="HIGH MOBILITY GROUP PROTEIN DSP1"/>
    <property type="match status" value="1"/>
</dbReference>
<dbReference type="InterPro" id="IPR009071">
    <property type="entry name" value="HMG_box_dom"/>
</dbReference>
<keyword evidence="5" id="KW-0805">Transcription regulation</keyword>
<evidence type="ECO:0000256" key="7">
    <source>
        <dbReference type="ARBA" id="ARBA00023128"/>
    </source>
</evidence>
<keyword evidence="3" id="KW-0677">Repeat</keyword>
<comment type="subunit">
    <text evidence="14">Monomer; binds DNA as a monomer. Homodimer. Component of the mitochondrial transcription initiation complex, composed at least of TFB2M, TFAM and POLRMT. In this complex TFAM recruits POLRMT to the promoter whereas TFB2M induces structural changes in POLRMT to enable promoter opening and trapping of the DNA non-template strand. Upon metabolic stress, forms a complex composed of FOXO3, SIRT3, TFAM and POLRMT. Interacts with TFB1M and TFB2M. Interacts with CLPX; this enhances DNA-binding.</text>
</comment>
<dbReference type="Pfam" id="PF09011">
    <property type="entry name" value="HMG_box_2"/>
    <property type="match status" value="1"/>
</dbReference>
<protein>
    <recommendedName>
        <fullName evidence="12">Transcription factor A, mitochondrial</fullName>
    </recommendedName>
</protein>
<keyword evidence="4" id="KW-0809">Transit peptide</keyword>
<evidence type="ECO:0000256" key="12">
    <source>
        <dbReference type="ARBA" id="ARBA00040582"/>
    </source>
</evidence>
<keyword evidence="8" id="KW-0010">Activator</keyword>
<dbReference type="InterPro" id="IPR050342">
    <property type="entry name" value="HMGB"/>
</dbReference>
<dbReference type="Pfam" id="PF00505">
    <property type="entry name" value="HMG_box"/>
    <property type="match status" value="1"/>
</dbReference>